<keyword evidence="1" id="KW-0812">Transmembrane</keyword>
<reference evidence="2" key="1">
    <citation type="submission" date="2019-05" db="EMBL/GenBank/DDBJ databases">
        <authorList>
            <consortium name="Pathogen Informatics"/>
        </authorList>
    </citation>
    <scope>NUCLEOTIDE SEQUENCE [LARGE SCALE GENOMIC DNA]</scope>
    <source>
        <strain evidence="2">NCTC12965</strain>
    </source>
</reference>
<proteinExistence type="predicted"/>
<sequence length="61" mass="6203">MTLYLSMAAFALASSITPGPVNIVALSCVARSFGFTTSLRHVTGATLGFTLLAGVGWLGNA</sequence>
<keyword evidence="1" id="KW-0472">Membrane</keyword>
<keyword evidence="1" id="KW-1133">Transmembrane helix</keyword>
<feature type="transmembrane region" description="Helical" evidence="1">
    <location>
        <begin position="41"/>
        <end position="59"/>
    </location>
</feature>
<evidence type="ECO:0000313" key="2">
    <source>
        <dbReference type="EMBL" id="VTR21722.1"/>
    </source>
</evidence>
<evidence type="ECO:0000256" key="1">
    <source>
        <dbReference type="SAM" id="Phobius"/>
    </source>
</evidence>
<dbReference type="EMBL" id="CABEEZ010000026">
    <property type="protein sequence ID" value="VTR21722.1"/>
    <property type="molecule type" value="Genomic_DNA"/>
</dbReference>
<accession>A0A4U9TTL0</accession>
<protein>
    <submittedName>
        <fullName evidence="2">Cysteine/O-acetylserine exporter</fullName>
    </submittedName>
</protein>
<dbReference type="AlphaFoldDB" id="A0A4U9TTL0"/>
<organism evidence="2">
    <name type="scientific">Serratia fonticola</name>
    <dbReference type="NCBI Taxonomy" id="47917"/>
    <lineage>
        <taxon>Bacteria</taxon>
        <taxon>Pseudomonadati</taxon>
        <taxon>Pseudomonadota</taxon>
        <taxon>Gammaproteobacteria</taxon>
        <taxon>Enterobacterales</taxon>
        <taxon>Yersiniaceae</taxon>
        <taxon>Serratia</taxon>
    </lineage>
</organism>
<gene>
    <name evidence="2" type="ORF">NCTC12965_01331</name>
</gene>
<name>A0A4U9TTL0_SERFO</name>